<accession>A0ABW1HSY8</accession>
<dbReference type="Proteomes" id="UP001596207">
    <property type="component" value="Unassembled WGS sequence"/>
</dbReference>
<protein>
    <submittedName>
        <fullName evidence="2">DUF2690 domain-containing protein</fullName>
    </submittedName>
</protein>
<dbReference type="EMBL" id="JBHSQQ010000105">
    <property type="protein sequence ID" value="MFC5943294.1"/>
    <property type="molecule type" value="Genomic_DNA"/>
</dbReference>
<sequence length="178" mass="19136">MPMLFLYRGLRSRAGFDGPNHHRLARPGAIMAAAASVAAVLLAPASASAATVGCGSPCDNKDPQTYTAVVGTGSGSCYQDAITAASTTYVELRYSPWCRTAWARQTGSIGYLSGVLVQSYYTDGRLRATYDDIPGYAGTWSSMANDKGLLARACFYQYNSELDQANDKKTIMYCTSKY</sequence>
<reference evidence="3" key="1">
    <citation type="journal article" date="2019" name="Int. J. Syst. Evol. Microbiol.">
        <title>The Global Catalogue of Microorganisms (GCM) 10K type strain sequencing project: providing services to taxonomists for standard genome sequencing and annotation.</title>
        <authorList>
            <consortium name="The Broad Institute Genomics Platform"/>
            <consortium name="The Broad Institute Genome Sequencing Center for Infectious Disease"/>
            <person name="Wu L."/>
            <person name="Ma J."/>
        </authorList>
    </citation>
    <scope>NUCLEOTIDE SEQUENCE [LARGE SCALE GENOMIC DNA]</scope>
    <source>
        <strain evidence="3">CGMCC 4.7173</strain>
    </source>
</reference>
<evidence type="ECO:0000256" key="1">
    <source>
        <dbReference type="SAM" id="SignalP"/>
    </source>
</evidence>
<gene>
    <name evidence="2" type="ORF">ACFPZ4_17630</name>
</gene>
<evidence type="ECO:0000313" key="2">
    <source>
        <dbReference type="EMBL" id="MFC5943294.1"/>
    </source>
</evidence>
<dbReference type="InterPro" id="IPR021224">
    <property type="entry name" value="DUF2690"/>
</dbReference>
<feature type="signal peptide" evidence="1">
    <location>
        <begin position="1"/>
        <end position="49"/>
    </location>
</feature>
<comment type="caution">
    <text evidence="2">The sequence shown here is derived from an EMBL/GenBank/DDBJ whole genome shotgun (WGS) entry which is preliminary data.</text>
</comment>
<evidence type="ECO:0000313" key="3">
    <source>
        <dbReference type="Proteomes" id="UP001596207"/>
    </source>
</evidence>
<feature type="chain" id="PRO_5045771411" evidence="1">
    <location>
        <begin position="50"/>
        <end position="178"/>
    </location>
</feature>
<proteinExistence type="predicted"/>
<dbReference type="Pfam" id="PF10901">
    <property type="entry name" value="DUF2690"/>
    <property type="match status" value="1"/>
</dbReference>
<dbReference type="RefSeq" id="WP_353900101.1">
    <property type="nucleotide sequence ID" value="NZ_CP158970.1"/>
</dbReference>
<keyword evidence="3" id="KW-1185">Reference proteome</keyword>
<organism evidence="2 3">
    <name type="scientific">Micromonospora harpali</name>
    <dbReference type="NCBI Taxonomy" id="1490225"/>
    <lineage>
        <taxon>Bacteria</taxon>
        <taxon>Bacillati</taxon>
        <taxon>Actinomycetota</taxon>
        <taxon>Actinomycetes</taxon>
        <taxon>Micromonosporales</taxon>
        <taxon>Micromonosporaceae</taxon>
        <taxon>Micromonospora</taxon>
    </lineage>
</organism>
<name>A0ABW1HSY8_9ACTN</name>
<keyword evidence="1" id="KW-0732">Signal</keyword>